<dbReference type="GO" id="GO:0043190">
    <property type="term" value="C:ATP-binding cassette (ABC) transporter complex"/>
    <property type="evidence" value="ECO:0007669"/>
    <property type="project" value="TreeGrafter"/>
</dbReference>
<comment type="caution">
    <text evidence="6">The sequence shown here is derived from an EMBL/GenBank/DDBJ whole genome shotgun (WGS) entry which is preliminary data.</text>
</comment>
<dbReference type="EMBL" id="DRQG01000106">
    <property type="protein sequence ID" value="HGY56282.1"/>
    <property type="molecule type" value="Genomic_DNA"/>
</dbReference>
<evidence type="ECO:0000256" key="2">
    <source>
        <dbReference type="ARBA" id="ARBA00022448"/>
    </source>
</evidence>
<name>A0A7V4WW73_CALAY</name>
<evidence type="ECO:0000256" key="3">
    <source>
        <dbReference type="ARBA" id="ARBA00022741"/>
    </source>
</evidence>
<accession>A0A7V4WW73</accession>
<dbReference type="AlphaFoldDB" id="A0A7V4WW73"/>
<dbReference type="InterPro" id="IPR050095">
    <property type="entry name" value="ECF_ABC_transporter_ATP-bd"/>
</dbReference>
<dbReference type="Gene3D" id="3.40.50.300">
    <property type="entry name" value="P-loop containing nucleotide triphosphate hydrolases"/>
    <property type="match status" value="1"/>
</dbReference>
<protein>
    <submittedName>
        <fullName evidence="6">ABC transporter ATP-binding protein</fullName>
    </submittedName>
</protein>
<dbReference type="Pfam" id="PF00005">
    <property type="entry name" value="ABC_tran"/>
    <property type="match status" value="1"/>
</dbReference>
<dbReference type="CDD" id="cd03225">
    <property type="entry name" value="ABC_cobalt_CbiO_domain1"/>
    <property type="match status" value="1"/>
</dbReference>
<keyword evidence="4 6" id="KW-0067">ATP-binding</keyword>
<feature type="domain" description="ABC transporter" evidence="5">
    <location>
        <begin position="10"/>
        <end position="239"/>
    </location>
</feature>
<dbReference type="GO" id="GO:0016887">
    <property type="term" value="F:ATP hydrolysis activity"/>
    <property type="evidence" value="ECO:0007669"/>
    <property type="project" value="InterPro"/>
</dbReference>
<sequence length="249" mass="27468">MTVPIKQNAVVCQGVGYTYPNGTVALSDISLTIQEREKVAIIGPNGAGKSTFLTLLNGLRKPEGEIRVFNMPVSDKFVKRIRALVGLAFQNPDDHLFCPTVFDDVAFGPLSKGLSQEETAVAVQRALEEIGLQNKMQAQSLNLSYGERKLVSLASILAMQPRLIALDEPTGNLDAWHRRRLINWISRYRGTLLLATHDLDMALETCQRVFLFNQGVLAASGDCQTVLSNRVLLHNNKLELPLTLQSNQA</sequence>
<dbReference type="GO" id="GO:0042626">
    <property type="term" value="F:ATPase-coupled transmembrane transporter activity"/>
    <property type="evidence" value="ECO:0007669"/>
    <property type="project" value="TreeGrafter"/>
</dbReference>
<proteinExistence type="inferred from homology"/>
<dbReference type="PANTHER" id="PTHR43553:SF24">
    <property type="entry name" value="ENERGY-COUPLING FACTOR TRANSPORTER ATP-BINDING PROTEIN ECFA1"/>
    <property type="match status" value="1"/>
</dbReference>
<dbReference type="PANTHER" id="PTHR43553">
    <property type="entry name" value="HEAVY METAL TRANSPORTER"/>
    <property type="match status" value="1"/>
</dbReference>
<keyword evidence="2" id="KW-0813">Transport</keyword>
<dbReference type="PROSITE" id="PS50893">
    <property type="entry name" value="ABC_TRANSPORTER_2"/>
    <property type="match status" value="1"/>
</dbReference>
<comment type="similarity">
    <text evidence="1">Belongs to the ABC transporter superfamily.</text>
</comment>
<dbReference type="GO" id="GO:0005524">
    <property type="term" value="F:ATP binding"/>
    <property type="evidence" value="ECO:0007669"/>
    <property type="project" value="UniProtKB-KW"/>
</dbReference>
<evidence type="ECO:0000256" key="4">
    <source>
        <dbReference type="ARBA" id="ARBA00022840"/>
    </source>
</evidence>
<dbReference type="InterPro" id="IPR003593">
    <property type="entry name" value="AAA+_ATPase"/>
</dbReference>
<dbReference type="InterPro" id="IPR003439">
    <property type="entry name" value="ABC_transporter-like_ATP-bd"/>
</dbReference>
<dbReference type="Proteomes" id="UP000885779">
    <property type="component" value="Unassembled WGS sequence"/>
</dbReference>
<evidence type="ECO:0000259" key="5">
    <source>
        <dbReference type="PROSITE" id="PS50893"/>
    </source>
</evidence>
<evidence type="ECO:0000313" key="6">
    <source>
        <dbReference type="EMBL" id="HGY56282.1"/>
    </source>
</evidence>
<dbReference type="InterPro" id="IPR015856">
    <property type="entry name" value="ABC_transpr_CbiO/EcfA_su"/>
</dbReference>
<dbReference type="InterPro" id="IPR027417">
    <property type="entry name" value="P-loop_NTPase"/>
</dbReference>
<dbReference type="PROSITE" id="PS00211">
    <property type="entry name" value="ABC_TRANSPORTER_1"/>
    <property type="match status" value="1"/>
</dbReference>
<dbReference type="InterPro" id="IPR017871">
    <property type="entry name" value="ABC_transporter-like_CS"/>
</dbReference>
<reference evidence="6" key="1">
    <citation type="journal article" date="2020" name="mSystems">
        <title>Genome- and Community-Level Interaction Insights into Carbon Utilization and Element Cycling Functions of Hydrothermarchaeota in Hydrothermal Sediment.</title>
        <authorList>
            <person name="Zhou Z."/>
            <person name="Liu Y."/>
            <person name="Xu W."/>
            <person name="Pan J."/>
            <person name="Luo Z.H."/>
            <person name="Li M."/>
        </authorList>
    </citation>
    <scope>NUCLEOTIDE SEQUENCE [LARGE SCALE GENOMIC DNA]</scope>
    <source>
        <strain evidence="6">HyVt-577</strain>
    </source>
</reference>
<organism evidence="6">
    <name type="scientific">Caldithrix abyssi</name>
    <dbReference type="NCBI Taxonomy" id="187145"/>
    <lineage>
        <taxon>Bacteria</taxon>
        <taxon>Pseudomonadati</taxon>
        <taxon>Calditrichota</taxon>
        <taxon>Calditrichia</taxon>
        <taxon>Calditrichales</taxon>
        <taxon>Calditrichaceae</taxon>
        <taxon>Caldithrix</taxon>
    </lineage>
</organism>
<dbReference type="SUPFAM" id="SSF52540">
    <property type="entry name" value="P-loop containing nucleoside triphosphate hydrolases"/>
    <property type="match status" value="1"/>
</dbReference>
<gene>
    <name evidence="6" type="ORF">ENK44_11295</name>
</gene>
<keyword evidence="3" id="KW-0547">Nucleotide-binding</keyword>
<dbReference type="SMART" id="SM00382">
    <property type="entry name" value="AAA"/>
    <property type="match status" value="1"/>
</dbReference>
<evidence type="ECO:0000256" key="1">
    <source>
        <dbReference type="ARBA" id="ARBA00005417"/>
    </source>
</evidence>